<evidence type="ECO:0000256" key="8">
    <source>
        <dbReference type="ARBA" id="ARBA00023004"/>
    </source>
</evidence>
<keyword evidence="11" id="KW-1207">Sterol metabolism</keyword>
<organism evidence="19 20">
    <name type="scientific">Mycolicibacterium madagascariense</name>
    <dbReference type="NCBI Taxonomy" id="212765"/>
    <lineage>
        <taxon>Bacteria</taxon>
        <taxon>Bacillati</taxon>
        <taxon>Actinomycetota</taxon>
        <taxon>Actinomycetes</taxon>
        <taxon>Mycobacteriales</taxon>
        <taxon>Mycobacteriaceae</taxon>
        <taxon>Mycolicibacterium</taxon>
    </lineage>
</organism>
<dbReference type="PANTHER" id="PTHR46696">
    <property type="entry name" value="P450, PUTATIVE (EUROFUNG)-RELATED"/>
    <property type="match status" value="1"/>
</dbReference>
<evidence type="ECO:0000256" key="10">
    <source>
        <dbReference type="ARBA" id="ARBA00023098"/>
    </source>
</evidence>
<name>A0A7I7XAC4_9MYCO</name>
<evidence type="ECO:0000256" key="3">
    <source>
        <dbReference type="ARBA" id="ARBA00022548"/>
    </source>
</evidence>
<keyword evidence="4 18" id="KW-0349">Heme</keyword>
<dbReference type="InterPro" id="IPR036396">
    <property type="entry name" value="Cyt_P450_sf"/>
</dbReference>
<keyword evidence="7 18" id="KW-0560">Oxidoreductase</keyword>
<dbReference type="SUPFAM" id="SSF48264">
    <property type="entry name" value="Cytochrome P450"/>
    <property type="match status" value="1"/>
</dbReference>
<dbReference type="InterPro" id="IPR001128">
    <property type="entry name" value="Cyt_P450"/>
</dbReference>
<evidence type="ECO:0000256" key="13">
    <source>
        <dbReference type="ARBA" id="ARBA00049645"/>
    </source>
</evidence>
<evidence type="ECO:0000313" key="20">
    <source>
        <dbReference type="Proteomes" id="UP000466517"/>
    </source>
</evidence>
<dbReference type="PRINTS" id="PR00359">
    <property type="entry name" value="BP450"/>
</dbReference>
<dbReference type="Pfam" id="PF00067">
    <property type="entry name" value="p450"/>
    <property type="match status" value="1"/>
</dbReference>
<keyword evidence="3" id="KW-0153">Cholesterol metabolism</keyword>
<dbReference type="GO" id="GO:0020037">
    <property type="term" value="F:heme binding"/>
    <property type="evidence" value="ECO:0007669"/>
    <property type="project" value="InterPro"/>
</dbReference>
<dbReference type="GO" id="GO:0036199">
    <property type="term" value="F:cholest-4-en-3-one 26-monooxygenase activity"/>
    <property type="evidence" value="ECO:0007669"/>
    <property type="project" value="TreeGrafter"/>
</dbReference>
<dbReference type="InterPro" id="IPR017972">
    <property type="entry name" value="Cyt_P450_CS"/>
</dbReference>
<dbReference type="PRINTS" id="PR00385">
    <property type="entry name" value="P450"/>
</dbReference>
<evidence type="ECO:0000256" key="15">
    <source>
        <dbReference type="ARBA" id="ARBA00079588"/>
    </source>
</evidence>
<protein>
    <recommendedName>
        <fullName evidence="14">Steroid C26-monooxygenase</fullName>
    </recommendedName>
    <alternativeName>
        <fullName evidence="15">Cholest-4-en-3-one C26-monooxygenase</fullName>
    </alternativeName>
    <alternativeName>
        <fullName evidence="17">Cholesterol C26-monooxygenase</fullName>
    </alternativeName>
    <alternativeName>
        <fullName evidence="16">Steroid C27-monooxygenase</fullName>
    </alternativeName>
</protein>
<dbReference type="Proteomes" id="UP000466517">
    <property type="component" value="Chromosome"/>
</dbReference>
<sequence>MTPVSRHSLRQRLHWFALHGVIRGLASFGARRGEMQGRLIADPAVRADPGAFADELRERGRIVRGRAAWLTADHALAHQLLRSDDFSVTAIGKTLPGPLGWLEQKTTVKGRLHPLLPPSMLSVEPPEHTRYRKTVSSVFTTRAVAALRERVQQAATGLLDGIAAAPSASVDAVDLYCSQLPVTVIGDILGVPDHDRPRILEFGELAAPSLDIGLSWEQYLRVESGLDGFNTWLAQHLGQLQHHPGDDLMSQIIRAGDDGARLNDDELRATAGLVLAAGFETTVNLLGNGIRILLEHPDQLALLRSSPELWPGAVEEILRLESPVQLSARIALVDTEVGGRQIAAGELVILYLAGANRDPEVFADPHRFDVTRENAGKHLSFSGGRHFCLGAALARAEGEVGLRTFFDRYPDVQLAGPGTRRDTRVLRGWSTLPIRLGEARAAVPS</sequence>
<dbReference type="GO" id="GO:0006707">
    <property type="term" value="P:cholesterol catabolic process"/>
    <property type="evidence" value="ECO:0007669"/>
    <property type="project" value="TreeGrafter"/>
</dbReference>
<dbReference type="AlphaFoldDB" id="A0A7I7XAC4"/>
<keyword evidence="8 18" id="KW-0408">Iron</keyword>
<dbReference type="InterPro" id="IPR002397">
    <property type="entry name" value="Cyt_P450_B"/>
</dbReference>
<evidence type="ECO:0000256" key="4">
    <source>
        <dbReference type="ARBA" id="ARBA00022617"/>
    </source>
</evidence>
<evidence type="ECO:0000256" key="12">
    <source>
        <dbReference type="ARBA" id="ARBA00023221"/>
    </source>
</evidence>
<accession>A0A7I7XAC4</accession>
<gene>
    <name evidence="19" type="primary">cyp140</name>
    <name evidence="19" type="ORF">MMAD_06770</name>
</gene>
<evidence type="ECO:0000256" key="17">
    <source>
        <dbReference type="ARBA" id="ARBA00083909"/>
    </source>
</evidence>
<keyword evidence="9 18" id="KW-0503">Monooxygenase</keyword>
<proteinExistence type="inferred from homology"/>
<evidence type="ECO:0000256" key="6">
    <source>
        <dbReference type="ARBA" id="ARBA00022963"/>
    </source>
</evidence>
<evidence type="ECO:0000256" key="9">
    <source>
        <dbReference type="ARBA" id="ARBA00023033"/>
    </source>
</evidence>
<keyword evidence="5 18" id="KW-0479">Metal-binding</keyword>
<dbReference type="PROSITE" id="PS00086">
    <property type="entry name" value="CYTOCHROME_P450"/>
    <property type="match status" value="1"/>
</dbReference>
<dbReference type="RefSeq" id="WP_163732513.1">
    <property type="nucleotide sequence ID" value="NZ_AP022610.1"/>
</dbReference>
<comment type="cofactor">
    <cofactor evidence="1">
        <name>heme</name>
        <dbReference type="ChEBI" id="CHEBI:30413"/>
    </cofactor>
</comment>
<dbReference type="GO" id="GO:0005506">
    <property type="term" value="F:iron ion binding"/>
    <property type="evidence" value="ECO:0007669"/>
    <property type="project" value="InterPro"/>
</dbReference>
<dbReference type="CDD" id="cd20625">
    <property type="entry name" value="CYP164-like"/>
    <property type="match status" value="1"/>
</dbReference>
<evidence type="ECO:0000256" key="14">
    <source>
        <dbReference type="ARBA" id="ARBA00070775"/>
    </source>
</evidence>
<evidence type="ECO:0000256" key="2">
    <source>
        <dbReference type="ARBA" id="ARBA00010617"/>
    </source>
</evidence>
<evidence type="ECO:0000256" key="11">
    <source>
        <dbReference type="ARBA" id="ARBA00023166"/>
    </source>
</evidence>
<reference evidence="19 20" key="1">
    <citation type="journal article" date="2019" name="Emerg. Microbes Infect.">
        <title>Comprehensive subspecies identification of 175 nontuberculous mycobacteria species based on 7547 genomic profiles.</title>
        <authorList>
            <person name="Matsumoto Y."/>
            <person name="Kinjo T."/>
            <person name="Motooka D."/>
            <person name="Nabeya D."/>
            <person name="Jung N."/>
            <person name="Uechi K."/>
            <person name="Horii T."/>
            <person name="Iida T."/>
            <person name="Fujita J."/>
            <person name="Nakamura S."/>
        </authorList>
    </citation>
    <scope>NUCLEOTIDE SEQUENCE [LARGE SCALE GENOMIC DNA]</scope>
    <source>
        <strain evidence="19 20">JCM 13574</strain>
    </source>
</reference>
<dbReference type="PANTHER" id="PTHR46696:SF4">
    <property type="entry name" value="BIOTIN BIOSYNTHESIS CYTOCHROME P450"/>
    <property type="match status" value="1"/>
</dbReference>
<dbReference type="KEGG" id="mmag:MMAD_06770"/>
<evidence type="ECO:0000256" key="16">
    <source>
        <dbReference type="ARBA" id="ARBA00082981"/>
    </source>
</evidence>
<keyword evidence="6" id="KW-0442">Lipid degradation</keyword>
<keyword evidence="12" id="KW-0753">Steroid metabolism</keyword>
<keyword evidence="20" id="KW-1185">Reference proteome</keyword>
<keyword evidence="10" id="KW-0443">Lipid metabolism</keyword>
<evidence type="ECO:0000256" key="7">
    <source>
        <dbReference type="ARBA" id="ARBA00023002"/>
    </source>
</evidence>
<dbReference type="EMBL" id="AP022610">
    <property type="protein sequence ID" value="BBZ26382.1"/>
    <property type="molecule type" value="Genomic_DNA"/>
</dbReference>
<evidence type="ECO:0000256" key="18">
    <source>
        <dbReference type="RuleBase" id="RU000461"/>
    </source>
</evidence>
<comment type="similarity">
    <text evidence="2 18">Belongs to the cytochrome P450 family.</text>
</comment>
<dbReference type="GO" id="GO:0008395">
    <property type="term" value="F:steroid hydroxylase activity"/>
    <property type="evidence" value="ECO:0007669"/>
    <property type="project" value="TreeGrafter"/>
</dbReference>
<dbReference type="Gene3D" id="1.10.630.10">
    <property type="entry name" value="Cytochrome P450"/>
    <property type="match status" value="1"/>
</dbReference>
<evidence type="ECO:0000256" key="1">
    <source>
        <dbReference type="ARBA" id="ARBA00001971"/>
    </source>
</evidence>
<evidence type="ECO:0000256" key="5">
    <source>
        <dbReference type="ARBA" id="ARBA00022723"/>
    </source>
</evidence>
<dbReference type="FunFam" id="1.10.630.10:FF:000018">
    <property type="entry name" value="Cytochrome P450 monooxygenase"/>
    <property type="match status" value="1"/>
</dbReference>
<comment type="pathway">
    <text evidence="13">Steroid metabolism; cholesterol degradation.</text>
</comment>
<evidence type="ECO:0000313" key="19">
    <source>
        <dbReference type="EMBL" id="BBZ26382.1"/>
    </source>
</evidence>